<sequence length="61" mass="6613">MDRVIELDHGSMPPICRPQTLEPPDAANLPFINLKAPLVLHSLDRRAGKSGTSIGLSRVLP</sequence>
<dbReference type="OrthoDB" id="308861at2759"/>
<evidence type="ECO:0000313" key="5">
    <source>
        <dbReference type="Proteomes" id="UP000184267"/>
    </source>
</evidence>
<protein>
    <submittedName>
        <fullName evidence="2">Uncharacterized protein</fullName>
    </submittedName>
</protein>
<dbReference type="EMBL" id="MNAD01000995">
    <property type="protein sequence ID" value="OJT08921.1"/>
    <property type="molecule type" value="Genomic_DNA"/>
</dbReference>
<evidence type="ECO:0000313" key="2">
    <source>
        <dbReference type="EMBL" id="OJT08921.1"/>
    </source>
</evidence>
<gene>
    <name evidence="4" type="ORF">TRAPUB_13665</name>
    <name evidence="3" type="ORF">TRAPUB_177</name>
    <name evidence="2" type="ORF">TRAPUB_186</name>
    <name evidence="1" type="ORF">TRAPUB_7397</name>
</gene>
<dbReference type="AlphaFoldDB" id="A0A1M2VMU7"/>
<evidence type="ECO:0000313" key="4">
    <source>
        <dbReference type="EMBL" id="OJT09853.1"/>
    </source>
</evidence>
<dbReference type="STRING" id="154538.A0A1M2VMU7"/>
<reference evidence="2 5" key="1">
    <citation type="submission" date="2016-10" db="EMBL/GenBank/DDBJ databases">
        <title>Genome sequence of the basidiomycete white-rot fungus Trametes pubescens.</title>
        <authorList>
            <person name="Makela M.R."/>
            <person name="Granchi Z."/>
            <person name="Peng M."/>
            <person name="De Vries R.P."/>
            <person name="Grigoriev I."/>
            <person name="Riley R."/>
            <person name="Hilden K."/>
        </authorList>
    </citation>
    <scope>NUCLEOTIDE SEQUENCE [LARGE SCALE GENOMIC DNA]</scope>
    <source>
        <strain evidence="2 5">FBCC735</strain>
    </source>
</reference>
<keyword evidence="5" id="KW-1185">Reference proteome</keyword>
<proteinExistence type="predicted"/>
<organism evidence="2 5">
    <name type="scientific">Trametes pubescens</name>
    <name type="common">White-rot fungus</name>
    <dbReference type="NCBI Taxonomy" id="154538"/>
    <lineage>
        <taxon>Eukaryota</taxon>
        <taxon>Fungi</taxon>
        <taxon>Dikarya</taxon>
        <taxon>Basidiomycota</taxon>
        <taxon>Agaricomycotina</taxon>
        <taxon>Agaricomycetes</taxon>
        <taxon>Polyporales</taxon>
        <taxon>Polyporaceae</taxon>
        <taxon>Trametes</taxon>
    </lineage>
</organism>
<evidence type="ECO:0000313" key="1">
    <source>
        <dbReference type="EMBL" id="OJT02139.1"/>
    </source>
</evidence>
<name>A0A1M2VMU7_TRAPU</name>
<dbReference type="EMBL" id="MNAD01001699">
    <property type="protein sequence ID" value="OJT02139.1"/>
    <property type="molecule type" value="Genomic_DNA"/>
</dbReference>
<comment type="caution">
    <text evidence="2">The sequence shown here is derived from an EMBL/GenBank/DDBJ whole genome shotgun (WGS) entry which is preliminary data.</text>
</comment>
<evidence type="ECO:0000313" key="3">
    <source>
        <dbReference type="EMBL" id="OJT08929.1"/>
    </source>
</evidence>
<accession>A0A1M2VMU7</accession>
<dbReference type="Proteomes" id="UP000184267">
    <property type="component" value="Unassembled WGS sequence"/>
</dbReference>
<dbReference type="EMBL" id="MNAD01000874">
    <property type="protein sequence ID" value="OJT09853.1"/>
    <property type="molecule type" value="Genomic_DNA"/>
</dbReference>
<dbReference type="EMBL" id="MNAD01000994">
    <property type="protein sequence ID" value="OJT08929.1"/>
    <property type="molecule type" value="Genomic_DNA"/>
</dbReference>